<proteinExistence type="predicted"/>
<dbReference type="PANTHER" id="PTHR21301:SF10">
    <property type="entry name" value="REVERSE TRANSCRIPTASE DOMAIN-CONTAINING PROTEIN"/>
    <property type="match status" value="1"/>
</dbReference>
<name>A0A0K0DGA6_ANGCA</name>
<dbReference type="PROSITE" id="PS50878">
    <property type="entry name" value="RT_POL"/>
    <property type="match status" value="1"/>
</dbReference>
<evidence type="ECO:0000313" key="2">
    <source>
        <dbReference type="Proteomes" id="UP000035642"/>
    </source>
</evidence>
<reference evidence="2" key="1">
    <citation type="submission" date="2012-09" db="EMBL/GenBank/DDBJ databases">
        <authorList>
            <person name="Martin A.A."/>
        </authorList>
    </citation>
    <scope>NUCLEOTIDE SEQUENCE</scope>
</reference>
<dbReference type="InterPro" id="IPR000477">
    <property type="entry name" value="RT_dom"/>
</dbReference>
<accession>A0A0K0DGA6</accession>
<feature type="domain" description="Reverse transcriptase" evidence="1">
    <location>
        <begin position="98"/>
        <end position="284"/>
    </location>
</feature>
<dbReference type="Pfam" id="PF00078">
    <property type="entry name" value="RVT_1"/>
    <property type="match status" value="1"/>
</dbReference>
<keyword evidence="2" id="KW-1185">Reference proteome</keyword>
<reference evidence="3" key="2">
    <citation type="submission" date="2017-02" db="UniProtKB">
        <authorList>
            <consortium name="WormBaseParasite"/>
        </authorList>
    </citation>
    <scope>IDENTIFICATION</scope>
</reference>
<evidence type="ECO:0000259" key="1">
    <source>
        <dbReference type="PROSITE" id="PS50878"/>
    </source>
</evidence>
<organism evidence="2 3">
    <name type="scientific">Angiostrongylus cantonensis</name>
    <name type="common">Rat lungworm</name>
    <dbReference type="NCBI Taxonomy" id="6313"/>
    <lineage>
        <taxon>Eukaryota</taxon>
        <taxon>Metazoa</taxon>
        <taxon>Ecdysozoa</taxon>
        <taxon>Nematoda</taxon>
        <taxon>Chromadorea</taxon>
        <taxon>Rhabditida</taxon>
        <taxon>Rhabditina</taxon>
        <taxon>Rhabditomorpha</taxon>
        <taxon>Strongyloidea</taxon>
        <taxon>Metastrongylidae</taxon>
        <taxon>Angiostrongylus</taxon>
    </lineage>
</organism>
<dbReference type="Proteomes" id="UP000035642">
    <property type="component" value="Unassembled WGS sequence"/>
</dbReference>
<dbReference type="PANTHER" id="PTHR21301">
    <property type="entry name" value="REVERSE TRANSCRIPTASE"/>
    <property type="match status" value="1"/>
</dbReference>
<evidence type="ECO:0000313" key="3">
    <source>
        <dbReference type="WBParaSite" id="ACAC_0001010001-mRNA-1"/>
    </source>
</evidence>
<dbReference type="AlphaFoldDB" id="A0A0K0DGA6"/>
<dbReference type="WBParaSite" id="ACAC_0001010001-mRNA-1">
    <property type="protein sequence ID" value="ACAC_0001010001-mRNA-1"/>
    <property type="gene ID" value="ACAC_0001010001"/>
</dbReference>
<sequence>MRVRILTIRLSVSDKGGEFVVIPHQLDVKITEEHLSDVTLNRPSSEKEYKHQYRKLNEGVSVAKAAGLKSSVISHLKTNKPTCPVLYLLNKTHKLVSSNDVASTNPSSFKARPIISCVNEPTDRITWFLSLILTQLLNHIPAHLTNTEMFLERLRDASPNNACVMESFDLTALYTNVSNDSVMQAIFELLVEHEGKIKMRGLSIQKLMALLKECLNCSTFRWSGKYYAQIRKLVMGRRLAPSLAIAFMSRVEASVLGLRPLLYCRYIDDCFVICRRRPTNALNY</sequence>
<protein>
    <submittedName>
        <fullName evidence="3">Reverse transcriptase domain-containing protein</fullName>
    </submittedName>
</protein>